<dbReference type="InterPro" id="IPR029063">
    <property type="entry name" value="SAM-dependent_MTases_sf"/>
</dbReference>
<keyword evidence="2" id="KW-0489">Methyltransferase</keyword>
<dbReference type="NCBIfam" id="TIGR01444">
    <property type="entry name" value="fkbM_fam"/>
    <property type="match status" value="1"/>
</dbReference>
<organism evidence="2 3">
    <name type="scientific">Aphanizomenon flos-aquae FACHB-1040</name>
    <dbReference type="NCBI Taxonomy" id="2692887"/>
    <lineage>
        <taxon>Bacteria</taxon>
        <taxon>Bacillati</taxon>
        <taxon>Cyanobacteriota</taxon>
        <taxon>Cyanophyceae</taxon>
        <taxon>Nostocales</taxon>
        <taxon>Aphanizomenonaceae</taxon>
        <taxon>Aphanizomenon</taxon>
    </lineage>
</organism>
<dbReference type="InterPro" id="IPR006342">
    <property type="entry name" value="FkbM_mtfrase"/>
</dbReference>
<protein>
    <submittedName>
        <fullName evidence="2">FkbM family methyltransferase</fullName>
    </submittedName>
</protein>
<dbReference type="InterPro" id="IPR053188">
    <property type="entry name" value="FkbM_Methyltransferase"/>
</dbReference>
<dbReference type="PANTHER" id="PTHR36973">
    <property type="entry name" value="SLL1456 PROTEIN-RELATED"/>
    <property type="match status" value="1"/>
</dbReference>
<dbReference type="GO" id="GO:0008168">
    <property type="term" value="F:methyltransferase activity"/>
    <property type="evidence" value="ECO:0007669"/>
    <property type="project" value="UniProtKB-KW"/>
</dbReference>
<dbReference type="GO" id="GO:0032259">
    <property type="term" value="P:methylation"/>
    <property type="evidence" value="ECO:0007669"/>
    <property type="project" value="UniProtKB-KW"/>
</dbReference>
<accession>A0ABR8BXD4</accession>
<reference evidence="2 3" key="1">
    <citation type="journal article" date="2020" name="ISME J.">
        <title>Comparative genomics reveals insights into cyanobacterial evolution and habitat adaptation.</title>
        <authorList>
            <person name="Chen M.Y."/>
            <person name="Teng W.K."/>
            <person name="Zhao L."/>
            <person name="Hu C.X."/>
            <person name="Zhou Y.K."/>
            <person name="Han B.P."/>
            <person name="Song L.R."/>
            <person name="Shu W.S."/>
        </authorList>
    </citation>
    <scope>NUCLEOTIDE SEQUENCE [LARGE SCALE GENOMIC DNA]</scope>
    <source>
        <strain evidence="2 3">FACHB-1040</strain>
    </source>
</reference>
<dbReference type="Gene3D" id="3.40.50.150">
    <property type="entry name" value="Vaccinia Virus protein VP39"/>
    <property type="match status" value="1"/>
</dbReference>
<gene>
    <name evidence="2" type="ORF">H6F99_13860</name>
</gene>
<proteinExistence type="predicted"/>
<comment type="caution">
    <text evidence="2">The sequence shown here is derived from an EMBL/GenBank/DDBJ whole genome shotgun (WGS) entry which is preliminary data.</text>
</comment>
<evidence type="ECO:0000313" key="3">
    <source>
        <dbReference type="Proteomes" id="UP000606721"/>
    </source>
</evidence>
<sequence>MKNLIRRYLFAILATTQFHPLFKGLYRLSLWGMNIGLGGGVEDSGEKYVLSKFAKTIDANNVPVIFDVGSNQGQFACAAYKILGKQVRMHCFEPSRITFNTLEKNLAGYSNIQLHNFGLGDSDEEVTLYAEEELSGCASLYHRQHFGSGIRLMETVRLKALDDFCTKNGIEHIHYLKLDVEGHELNVLKGAKQMLSSGAIDWIQFEFGGCNIDSRTYFRDFFDFLSLRYHIFLLLRNGLYPINKYHETLEIFTTTNFIAVSKTL</sequence>
<name>A0ABR8BXD4_APHFL</name>
<dbReference type="Proteomes" id="UP000606721">
    <property type="component" value="Unassembled WGS sequence"/>
</dbReference>
<dbReference type="PANTHER" id="PTHR36973:SF4">
    <property type="entry name" value="NODULATION PROTEIN"/>
    <property type="match status" value="1"/>
</dbReference>
<dbReference type="EMBL" id="JACJQT010000034">
    <property type="protein sequence ID" value="MBD2279342.1"/>
    <property type="molecule type" value="Genomic_DNA"/>
</dbReference>
<dbReference type="SUPFAM" id="SSF53335">
    <property type="entry name" value="S-adenosyl-L-methionine-dependent methyltransferases"/>
    <property type="match status" value="1"/>
</dbReference>
<feature type="domain" description="Methyltransferase FkbM" evidence="1">
    <location>
        <begin position="67"/>
        <end position="225"/>
    </location>
</feature>
<keyword evidence="2" id="KW-0808">Transferase</keyword>
<dbReference type="RefSeq" id="WP_190383313.1">
    <property type="nucleotide sequence ID" value="NZ_JACJQT010000034.1"/>
</dbReference>
<evidence type="ECO:0000313" key="2">
    <source>
        <dbReference type="EMBL" id="MBD2279342.1"/>
    </source>
</evidence>
<keyword evidence="3" id="KW-1185">Reference proteome</keyword>
<evidence type="ECO:0000259" key="1">
    <source>
        <dbReference type="Pfam" id="PF05050"/>
    </source>
</evidence>
<dbReference type="Pfam" id="PF05050">
    <property type="entry name" value="Methyltransf_21"/>
    <property type="match status" value="1"/>
</dbReference>